<dbReference type="SUPFAM" id="SSF103473">
    <property type="entry name" value="MFS general substrate transporter"/>
    <property type="match status" value="1"/>
</dbReference>
<evidence type="ECO:0000256" key="1">
    <source>
        <dbReference type="ARBA" id="ARBA00004141"/>
    </source>
</evidence>
<evidence type="ECO:0000256" key="4">
    <source>
        <dbReference type="ARBA" id="ARBA00022989"/>
    </source>
</evidence>
<keyword evidence="8" id="KW-1185">Reference proteome</keyword>
<proteinExistence type="predicted"/>
<name>A0A6V8HNV2_TALPI</name>
<comment type="subcellular location">
    <subcellularLocation>
        <location evidence="1">Membrane</location>
        <topology evidence="1">Multi-pass membrane protein</topology>
    </subcellularLocation>
</comment>
<evidence type="ECO:0000256" key="5">
    <source>
        <dbReference type="ARBA" id="ARBA00023136"/>
    </source>
</evidence>
<feature type="transmembrane region" description="Helical" evidence="6">
    <location>
        <begin position="109"/>
        <end position="129"/>
    </location>
</feature>
<evidence type="ECO:0000256" key="3">
    <source>
        <dbReference type="ARBA" id="ARBA00022692"/>
    </source>
</evidence>
<comment type="caution">
    <text evidence="7">The sequence shown here is derived from an EMBL/GenBank/DDBJ whole genome shotgun (WGS) entry which is preliminary data.</text>
</comment>
<evidence type="ECO:0000256" key="6">
    <source>
        <dbReference type="SAM" id="Phobius"/>
    </source>
</evidence>
<evidence type="ECO:0008006" key="9">
    <source>
        <dbReference type="Google" id="ProtNLM"/>
    </source>
</evidence>
<keyword evidence="5 6" id="KW-0472">Membrane</keyword>
<evidence type="ECO:0000313" key="8">
    <source>
        <dbReference type="Proteomes" id="UP000053095"/>
    </source>
</evidence>
<accession>A0A6V8HNV2</accession>
<sequence length="284" mass="31283">MNAWFLNEREKYCIITRLAENKTGIVSKTWKREQAVEAIIDPKTWIIFLFNIAINVPNGGLITFNGIIVNNLGFTAVQTSLLNMPTGVMSTLSAFIFSWVAAKWTNRRCLVTMIAAFIPAIGAILVYALPRTNIGGQMVGIYLLYTYFGPYVLGISLGQANTAGHTKKSVQYSIMYIGYAVGNLIGPQTFRANQAPAYTGGFVSMLICYCVCIGLMGTYWILAAVLNAKRETIASSTLPSAMTTRPIPATNLSNNNYVSDVDSISEYAFADLTDFEQLDFRYTT</sequence>
<dbReference type="Proteomes" id="UP000053095">
    <property type="component" value="Unassembled WGS sequence"/>
</dbReference>
<protein>
    <recommendedName>
        <fullName evidence="9">Allantoate permease</fullName>
    </recommendedName>
</protein>
<evidence type="ECO:0000256" key="2">
    <source>
        <dbReference type="ARBA" id="ARBA00022448"/>
    </source>
</evidence>
<dbReference type="InterPro" id="IPR036259">
    <property type="entry name" value="MFS_trans_sf"/>
</dbReference>
<dbReference type="GO" id="GO:0022857">
    <property type="term" value="F:transmembrane transporter activity"/>
    <property type="evidence" value="ECO:0007669"/>
    <property type="project" value="TreeGrafter"/>
</dbReference>
<keyword evidence="4 6" id="KW-1133">Transmembrane helix</keyword>
<dbReference type="PANTHER" id="PTHR43791:SF41">
    <property type="entry name" value="MAJOR FACILITATOR SUPERFAMILY (MFS) PROFILE DOMAIN-CONTAINING PROTEIN"/>
    <property type="match status" value="1"/>
</dbReference>
<feature type="transmembrane region" description="Helical" evidence="6">
    <location>
        <begin position="202"/>
        <end position="226"/>
    </location>
</feature>
<keyword evidence="2" id="KW-0813">Transport</keyword>
<dbReference type="Gene3D" id="1.20.1250.20">
    <property type="entry name" value="MFS general substrate transporter like domains"/>
    <property type="match status" value="1"/>
</dbReference>
<dbReference type="PANTHER" id="PTHR43791">
    <property type="entry name" value="PERMEASE-RELATED"/>
    <property type="match status" value="1"/>
</dbReference>
<feature type="transmembrane region" description="Helical" evidence="6">
    <location>
        <begin position="81"/>
        <end position="102"/>
    </location>
</feature>
<dbReference type="GO" id="GO:0016020">
    <property type="term" value="C:membrane"/>
    <property type="evidence" value="ECO:0007669"/>
    <property type="project" value="UniProtKB-SubCell"/>
</dbReference>
<feature type="transmembrane region" description="Helical" evidence="6">
    <location>
        <begin position="172"/>
        <end position="190"/>
    </location>
</feature>
<dbReference type="AlphaFoldDB" id="A0A6V8HNV2"/>
<evidence type="ECO:0000313" key="7">
    <source>
        <dbReference type="EMBL" id="GAM43694.1"/>
    </source>
</evidence>
<keyword evidence="3 6" id="KW-0812">Transmembrane</keyword>
<dbReference type="EMBL" id="DF933856">
    <property type="protein sequence ID" value="GAM43694.1"/>
    <property type="molecule type" value="Genomic_DNA"/>
</dbReference>
<organism evidence="7 8">
    <name type="scientific">Talaromyces pinophilus</name>
    <name type="common">Penicillium pinophilum</name>
    <dbReference type="NCBI Taxonomy" id="128442"/>
    <lineage>
        <taxon>Eukaryota</taxon>
        <taxon>Fungi</taxon>
        <taxon>Dikarya</taxon>
        <taxon>Ascomycota</taxon>
        <taxon>Pezizomycotina</taxon>
        <taxon>Eurotiomycetes</taxon>
        <taxon>Eurotiomycetidae</taxon>
        <taxon>Eurotiales</taxon>
        <taxon>Trichocomaceae</taxon>
        <taxon>Talaromyces</taxon>
        <taxon>Talaromyces sect. Talaromyces</taxon>
    </lineage>
</organism>
<gene>
    <name evidence="7" type="ORF">TCE0_060f18711</name>
</gene>
<reference evidence="8" key="1">
    <citation type="journal article" date="2015" name="Genome Announc.">
        <title>Draft genome sequence of Talaromyces cellulolyticus strain Y-94, a source of lignocellulosic biomass-degrading enzymes.</title>
        <authorList>
            <person name="Fujii T."/>
            <person name="Koike H."/>
            <person name="Sawayama S."/>
            <person name="Yano S."/>
            <person name="Inoue H."/>
        </authorList>
    </citation>
    <scope>NUCLEOTIDE SEQUENCE [LARGE SCALE GENOMIC DNA]</scope>
    <source>
        <strain evidence="8">Y-94</strain>
    </source>
</reference>
<feature type="transmembrane region" description="Helical" evidence="6">
    <location>
        <begin position="141"/>
        <end position="160"/>
    </location>
</feature>
<feature type="transmembrane region" description="Helical" evidence="6">
    <location>
        <begin position="45"/>
        <end position="69"/>
    </location>
</feature>